<evidence type="ECO:0000313" key="1">
    <source>
        <dbReference type="EMBL" id="KAI9907775.1"/>
    </source>
</evidence>
<dbReference type="Proteomes" id="UP001163321">
    <property type="component" value="Chromosome 8"/>
</dbReference>
<sequence>MWILLIFMLDYLLSKAISLEILDRPKDQRPKIMGFGTVVEHLPIQERPIPVKPILASPAFPSRSKKRPRAASSSAKTSSSRPRTRCPHITLGADVKRAKTDDEDVYQGDGEFEEGDNKASVMGERGIFNRSTVYYLSGLLCSRHVLQMDGQSNSDSDLTIDNESNRSDLMESGACSDNDSELLSSGSSSSESGSENDVHSNKFSSSKKRSSESGAEMKKVNQRLSRRVPRTNAAERLPVKSEENRSPPVDRTVRQANARVDSRSANLPSEVVELMRTDQAVEVNAKGTPDELNIMECGFRHPSNYARARVWLPEITDWCLDYAEGDPTLWVITPHAWYKIAGPLSGLLPHPSYRHVFEHVRLLFEASYLVAYVLKEWLPINKKVSYRATLQQIIELSLKGRYRVVGIV</sequence>
<reference evidence="1 2" key="1">
    <citation type="journal article" date="2022" name="bioRxiv">
        <title>The genome of the oomycete Peronosclerospora sorghi, a cosmopolitan pathogen of maize and sorghum, is inflated with dispersed pseudogenes.</title>
        <authorList>
            <person name="Fletcher K."/>
            <person name="Martin F."/>
            <person name="Isakeit T."/>
            <person name="Cavanaugh K."/>
            <person name="Magill C."/>
            <person name="Michelmore R."/>
        </authorList>
    </citation>
    <scope>NUCLEOTIDE SEQUENCE [LARGE SCALE GENOMIC DNA]</scope>
    <source>
        <strain evidence="1">P6</strain>
    </source>
</reference>
<accession>A0ACC0VP83</accession>
<organism evidence="1 2">
    <name type="scientific">Peronosclerospora sorghi</name>
    <dbReference type="NCBI Taxonomy" id="230839"/>
    <lineage>
        <taxon>Eukaryota</taxon>
        <taxon>Sar</taxon>
        <taxon>Stramenopiles</taxon>
        <taxon>Oomycota</taxon>
        <taxon>Peronosporomycetes</taxon>
        <taxon>Peronosporales</taxon>
        <taxon>Peronosporaceae</taxon>
        <taxon>Peronosclerospora</taxon>
    </lineage>
</organism>
<keyword evidence="2" id="KW-1185">Reference proteome</keyword>
<proteinExistence type="predicted"/>
<comment type="caution">
    <text evidence="1">The sequence shown here is derived from an EMBL/GenBank/DDBJ whole genome shotgun (WGS) entry which is preliminary data.</text>
</comment>
<name>A0ACC0VP83_9STRA</name>
<dbReference type="EMBL" id="CM047587">
    <property type="protein sequence ID" value="KAI9907775.1"/>
    <property type="molecule type" value="Genomic_DNA"/>
</dbReference>
<gene>
    <name evidence="1" type="ORF">PsorP6_003841</name>
</gene>
<evidence type="ECO:0000313" key="2">
    <source>
        <dbReference type="Proteomes" id="UP001163321"/>
    </source>
</evidence>
<protein>
    <submittedName>
        <fullName evidence="1">Uncharacterized protein</fullName>
    </submittedName>
</protein>